<evidence type="ECO:0000313" key="4">
    <source>
        <dbReference type="Proteomes" id="UP000567179"/>
    </source>
</evidence>
<dbReference type="InterPro" id="IPR045339">
    <property type="entry name" value="DUF6534"/>
</dbReference>
<gene>
    <name evidence="3" type="ORF">D9619_013344</name>
</gene>
<evidence type="ECO:0000256" key="1">
    <source>
        <dbReference type="SAM" id="Phobius"/>
    </source>
</evidence>
<dbReference type="Pfam" id="PF20152">
    <property type="entry name" value="DUF6534"/>
    <property type="match status" value="1"/>
</dbReference>
<dbReference type="AlphaFoldDB" id="A0A8H5F975"/>
<dbReference type="EMBL" id="JAACJJ010000004">
    <property type="protein sequence ID" value="KAF5328391.1"/>
    <property type="molecule type" value="Genomic_DNA"/>
</dbReference>
<comment type="caution">
    <text evidence="3">The sequence shown here is derived from an EMBL/GenBank/DDBJ whole genome shotgun (WGS) entry which is preliminary data.</text>
</comment>
<keyword evidence="1" id="KW-1133">Transmembrane helix</keyword>
<feature type="domain" description="DUF6534" evidence="2">
    <location>
        <begin position="169"/>
        <end position="256"/>
    </location>
</feature>
<evidence type="ECO:0000313" key="3">
    <source>
        <dbReference type="EMBL" id="KAF5328391.1"/>
    </source>
</evidence>
<keyword evidence="1" id="KW-0812">Transmembrane</keyword>
<feature type="transmembrane region" description="Helical" evidence="1">
    <location>
        <begin position="123"/>
        <end position="149"/>
    </location>
</feature>
<sequence>MESIPRDLLNTTLGVFCIEVVWSSICFGITVVQVYLYYRNFGSDPRYQKMSVATLIILSIALLVLDVYGLYNYAVTNFGNIPWLETVTWNMKLQIAFDTILVICIQVLYALRIWLFSQYFFRLWGIIVCILVTIGAVVAVFLVVATYHLQSWNDVVHMKQILFISFSFSTFLDVLMAVSIFYVLWTLNRGSFSRGNSRAMQISRYVLICGFFTSACSLTAIFLLWTMPNNLVFLAYSFLLPKVYVNSYLALLNVRHIVKESGVEIIPPVATC</sequence>
<feature type="transmembrane region" description="Helical" evidence="1">
    <location>
        <begin position="161"/>
        <end position="185"/>
    </location>
</feature>
<name>A0A8H5F975_9AGAR</name>
<keyword evidence="4" id="KW-1185">Reference proteome</keyword>
<dbReference type="Proteomes" id="UP000567179">
    <property type="component" value="Unassembled WGS sequence"/>
</dbReference>
<feature type="transmembrane region" description="Helical" evidence="1">
    <location>
        <begin position="20"/>
        <end position="38"/>
    </location>
</feature>
<feature type="transmembrane region" description="Helical" evidence="1">
    <location>
        <begin position="91"/>
        <end position="111"/>
    </location>
</feature>
<feature type="transmembrane region" description="Helical" evidence="1">
    <location>
        <begin position="231"/>
        <end position="251"/>
    </location>
</feature>
<proteinExistence type="predicted"/>
<feature type="transmembrane region" description="Helical" evidence="1">
    <location>
        <begin position="50"/>
        <end position="71"/>
    </location>
</feature>
<evidence type="ECO:0000259" key="2">
    <source>
        <dbReference type="Pfam" id="PF20152"/>
    </source>
</evidence>
<keyword evidence="1" id="KW-0472">Membrane</keyword>
<dbReference type="OrthoDB" id="3270417at2759"/>
<feature type="transmembrane region" description="Helical" evidence="1">
    <location>
        <begin position="205"/>
        <end position="225"/>
    </location>
</feature>
<reference evidence="3 4" key="1">
    <citation type="journal article" date="2020" name="ISME J.">
        <title>Uncovering the hidden diversity of litter-decomposition mechanisms in mushroom-forming fungi.</title>
        <authorList>
            <person name="Floudas D."/>
            <person name="Bentzer J."/>
            <person name="Ahren D."/>
            <person name="Johansson T."/>
            <person name="Persson P."/>
            <person name="Tunlid A."/>
        </authorList>
    </citation>
    <scope>NUCLEOTIDE SEQUENCE [LARGE SCALE GENOMIC DNA]</scope>
    <source>
        <strain evidence="3 4">CBS 101986</strain>
    </source>
</reference>
<dbReference type="PANTHER" id="PTHR40465">
    <property type="entry name" value="CHROMOSOME 1, WHOLE GENOME SHOTGUN SEQUENCE"/>
    <property type="match status" value="1"/>
</dbReference>
<organism evidence="3 4">
    <name type="scientific">Psilocybe cf. subviscida</name>
    <dbReference type="NCBI Taxonomy" id="2480587"/>
    <lineage>
        <taxon>Eukaryota</taxon>
        <taxon>Fungi</taxon>
        <taxon>Dikarya</taxon>
        <taxon>Basidiomycota</taxon>
        <taxon>Agaricomycotina</taxon>
        <taxon>Agaricomycetes</taxon>
        <taxon>Agaricomycetidae</taxon>
        <taxon>Agaricales</taxon>
        <taxon>Agaricineae</taxon>
        <taxon>Strophariaceae</taxon>
        <taxon>Psilocybe</taxon>
    </lineage>
</organism>
<protein>
    <recommendedName>
        <fullName evidence="2">DUF6534 domain-containing protein</fullName>
    </recommendedName>
</protein>
<dbReference type="PANTHER" id="PTHR40465:SF1">
    <property type="entry name" value="DUF6534 DOMAIN-CONTAINING PROTEIN"/>
    <property type="match status" value="1"/>
</dbReference>
<accession>A0A8H5F975</accession>